<evidence type="ECO:0000313" key="3">
    <source>
        <dbReference type="EMBL" id="CRH05239.1"/>
    </source>
</evidence>
<evidence type="ECO:0000256" key="1">
    <source>
        <dbReference type="SAM" id="MobiDB-lite"/>
    </source>
</evidence>
<dbReference type="AlphaFoldDB" id="A0A1S7LGQ0"/>
<name>A0A1S7LGQ0_MAGMO</name>
<dbReference type="Pfam" id="PF10092">
    <property type="entry name" value="DUF2330"/>
    <property type="match status" value="1"/>
</dbReference>
<evidence type="ECO:0000256" key="2">
    <source>
        <dbReference type="SAM" id="SignalP"/>
    </source>
</evidence>
<reference evidence="3" key="1">
    <citation type="submission" date="2015-04" db="EMBL/GenBank/DDBJ databases">
        <authorList>
            <person name="Syromyatnikov M.Y."/>
            <person name="Popov V.N."/>
        </authorList>
    </citation>
    <scope>NUCLEOTIDE SEQUENCE</scope>
    <source>
        <strain evidence="3">MO-1</strain>
    </source>
</reference>
<organism evidence="3">
    <name type="scientific">Magnetococcus massalia (strain MO-1)</name>
    <dbReference type="NCBI Taxonomy" id="451514"/>
    <lineage>
        <taxon>Bacteria</taxon>
        <taxon>Pseudomonadati</taxon>
        <taxon>Pseudomonadota</taxon>
        <taxon>Magnetococcia</taxon>
        <taxon>Magnetococcales</taxon>
        <taxon>Magnetococcaceae</taxon>
        <taxon>Magnetococcus</taxon>
    </lineage>
</organism>
<evidence type="ECO:0008006" key="4">
    <source>
        <dbReference type="Google" id="ProtNLM"/>
    </source>
</evidence>
<dbReference type="PIRSF" id="PIRSF026449">
    <property type="entry name" value="UCP026449"/>
    <property type="match status" value="1"/>
</dbReference>
<dbReference type="InterPro" id="IPR019283">
    <property type="entry name" value="DUF2330"/>
</dbReference>
<keyword evidence="2" id="KW-0732">Signal</keyword>
<feature type="chain" id="PRO_5012096990" description="DUF2330 domain-containing protein" evidence="2">
    <location>
        <begin position="23"/>
        <end position="457"/>
    </location>
</feature>
<dbReference type="EMBL" id="LO017727">
    <property type="protein sequence ID" value="CRH05239.1"/>
    <property type="molecule type" value="Genomic_DNA"/>
</dbReference>
<gene>
    <name evidence="3" type="ORF">MAGMO_1043</name>
</gene>
<feature type="region of interest" description="Disordered" evidence="1">
    <location>
        <begin position="435"/>
        <end position="457"/>
    </location>
</feature>
<sequence>MLRFLIPLFALVTLLTPQLAAAFCGFYVARAESELFNEASRVVLVRDGHRTVLTMASDYKGEATDFAMVVPVPTFIEKGQIHVGNMATIDHLDAYSAPRLVEYHDPNPCAPPRMERMAMAMMDAAPQFKRGAKQRAKALGVTIEAEYNIGEYDIVILSAKQSDGLAEWLLQSGYKLPPGAVKVLGSYIKQEMRFFVAKVNLKQHAKLGYQFLRPLQVAYETPKFMLPIRLGMVNADGPQELFVFTLTRKGRVESRNYRTVKLPSGMDLPTLIKPKFADFYRDMFRKQVEKEQGKAVFMEYAWDMNWCDPCAADPLSVDELRELGVFWVKRDKPVEITPFPMPTPRRLRPPPQQKRDVFVTRLHVRYEKENFPEDLMFQMTGDKRNFQARYVLRHPWTGELKCEQGKEYQRQVAERQEEELRRLVELTGWEVAQTRKEAGLPEKPKGSGEKWWEDLWR</sequence>
<dbReference type="InterPro" id="IPR016838">
    <property type="entry name" value="UCP026449"/>
</dbReference>
<protein>
    <recommendedName>
        <fullName evidence="4">DUF2330 domain-containing protein</fullName>
    </recommendedName>
</protein>
<accession>A0A1S7LGQ0</accession>
<feature type="signal peptide" evidence="2">
    <location>
        <begin position="1"/>
        <end position="22"/>
    </location>
</feature>
<proteinExistence type="predicted"/>